<sequence length="67" mass="7803">MRSHGGAAFRHGSEQRRGAPLFSRKKGVRHRYAARFKTVVFQPDMWRKIQEAGDVTTVPQGWFQKLF</sequence>
<protein>
    <submittedName>
        <fullName evidence="2">Uncharacterized protein</fullName>
    </submittedName>
</protein>
<evidence type="ECO:0000313" key="2">
    <source>
        <dbReference type="EMBL" id="GBC63281.1"/>
    </source>
</evidence>
<dbReference type="Proteomes" id="UP000288096">
    <property type="component" value="Unassembled WGS sequence"/>
</dbReference>
<reference evidence="3" key="2">
    <citation type="submission" date="2019-01" db="EMBL/GenBank/DDBJ databases">
        <title>Genome sequence of Desulfonema ishimotonii strain Tokyo 01.</title>
        <authorList>
            <person name="Fukui M."/>
        </authorList>
    </citation>
    <scope>NUCLEOTIDE SEQUENCE [LARGE SCALE GENOMIC DNA]</scope>
    <source>
        <strain evidence="3">Tokyo 01</strain>
    </source>
</reference>
<evidence type="ECO:0000256" key="1">
    <source>
        <dbReference type="SAM" id="MobiDB-lite"/>
    </source>
</evidence>
<accession>A0A401G286</accession>
<dbReference type="EMBL" id="BEXT01000001">
    <property type="protein sequence ID" value="GBC63281.1"/>
    <property type="molecule type" value="Genomic_DNA"/>
</dbReference>
<name>A0A401G286_9BACT</name>
<gene>
    <name evidence="2" type="ORF">DENIS_4275</name>
</gene>
<organism evidence="2 3">
    <name type="scientific">Desulfonema ishimotonii</name>
    <dbReference type="NCBI Taxonomy" id="45657"/>
    <lineage>
        <taxon>Bacteria</taxon>
        <taxon>Pseudomonadati</taxon>
        <taxon>Thermodesulfobacteriota</taxon>
        <taxon>Desulfobacteria</taxon>
        <taxon>Desulfobacterales</taxon>
        <taxon>Desulfococcaceae</taxon>
        <taxon>Desulfonema</taxon>
    </lineage>
</organism>
<evidence type="ECO:0000313" key="3">
    <source>
        <dbReference type="Proteomes" id="UP000288096"/>
    </source>
</evidence>
<reference evidence="3" key="1">
    <citation type="submission" date="2017-11" db="EMBL/GenBank/DDBJ databases">
        <authorList>
            <person name="Watanabe M."/>
            <person name="Kojima H."/>
        </authorList>
    </citation>
    <scope>NUCLEOTIDE SEQUENCE [LARGE SCALE GENOMIC DNA]</scope>
    <source>
        <strain evidence="3">Tokyo 01</strain>
    </source>
</reference>
<keyword evidence="3" id="KW-1185">Reference proteome</keyword>
<proteinExistence type="predicted"/>
<feature type="region of interest" description="Disordered" evidence="1">
    <location>
        <begin position="1"/>
        <end position="24"/>
    </location>
</feature>
<dbReference type="AlphaFoldDB" id="A0A401G286"/>
<comment type="caution">
    <text evidence="2">The sequence shown here is derived from an EMBL/GenBank/DDBJ whole genome shotgun (WGS) entry which is preliminary data.</text>
</comment>